<organism evidence="2 3">
    <name type="scientific">Parabacteroides goldsteinii DSM 19448 = WAL 12034</name>
    <dbReference type="NCBI Taxonomy" id="927665"/>
    <lineage>
        <taxon>Bacteria</taxon>
        <taxon>Pseudomonadati</taxon>
        <taxon>Bacteroidota</taxon>
        <taxon>Bacteroidia</taxon>
        <taxon>Bacteroidales</taxon>
        <taxon>Tannerellaceae</taxon>
        <taxon>Parabacteroides</taxon>
    </lineage>
</organism>
<evidence type="ECO:0000313" key="2">
    <source>
        <dbReference type="EMBL" id="KKB50251.1"/>
    </source>
</evidence>
<dbReference type="GeneID" id="69980122"/>
<accession>A0A0F5IXA6</accession>
<dbReference type="HOGENOM" id="CLU_080414_0_0_10"/>
<dbReference type="EMBL" id="AQHV01000016">
    <property type="protein sequence ID" value="KKB50251.1"/>
    <property type="molecule type" value="Genomic_DNA"/>
</dbReference>
<dbReference type="RefSeq" id="WP_046147001.1">
    <property type="nucleotide sequence ID" value="NZ_KQ033913.1"/>
</dbReference>
<name>A0A0F5IXA6_9BACT</name>
<comment type="caution">
    <text evidence="2">The sequence shown here is derived from an EMBL/GenBank/DDBJ whole genome shotgun (WGS) entry which is preliminary data.</text>
</comment>
<keyword evidence="1" id="KW-0732">Signal</keyword>
<dbReference type="PATRIC" id="fig|927665.4.peg.3703"/>
<dbReference type="Pfam" id="PF16119">
    <property type="entry name" value="DUF4835"/>
    <property type="match status" value="1"/>
</dbReference>
<evidence type="ECO:0000313" key="3">
    <source>
        <dbReference type="Proteomes" id="UP000033047"/>
    </source>
</evidence>
<feature type="signal peptide" evidence="1">
    <location>
        <begin position="1"/>
        <end position="22"/>
    </location>
</feature>
<sequence length="304" mass="34956">MKMIKRLLFLFLLGTTSFIGYAQDRANEFNAQVKINSDKIQGTNKQVYTTLQDALTQFINTRKWTDATFGINERIDCTFNIIINEATDNSYKAELQIQASRPVYNSSYVTTLLNFRDTQLDFDYTEFEQLEYTENTLNSNLIATVVFYLYTILGLDFDSFSPRGGTAFFQQAQQVVTLAQSQMSWNGWKAFDSDRNRHAIATALNENASEGYRDMWYNYHRKGLDEMAANVDRGRTTILSLLPTLEELKKTRPTSVLLQMFADSKLDEVVAIYSKATTTEKQEGYKMLSNLYPAMTTRLEPLKK</sequence>
<reference evidence="2 3" key="1">
    <citation type="submission" date="2013-04" db="EMBL/GenBank/DDBJ databases">
        <title>The Genome Sequence of Parabacteroides goldsteinii DSM 19448.</title>
        <authorList>
            <consortium name="The Broad Institute Genomics Platform"/>
            <person name="Earl A."/>
            <person name="Ward D."/>
            <person name="Feldgarden M."/>
            <person name="Gevers D."/>
            <person name="Martens E."/>
            <person name="Sakamoto M."/>
            <person name="Benno Y."/>
            <person name="Song Y."/>
            <person name="Liu C."/>
            <person name="Lee J."/>
            <person name="Bolanos M."/>
            <person name="Vaisanen M.L."/>
            <person name="Finegold S.M."/>
            <person name="Walker B."/>
            <person name="Young S."/>
            <person name="Zeng Q."/>
            <person name="Gargeya S."/>
            <person name="Fitzgerald M."/>
            <person name="Haas B."/>
            <person name="Abouelleil A."/>
            <person name="Allen A.W."/>
            <person name="Alvarado L."/>
            <person name="Arachchi H.M."/>
            <person name="Berlin A.M."/>
            <person name="Chapman S.B."/>
            <person name="Gainer-Dewar J."/>
            <person name="Goldberg J."/>
            <person name="Griggs A."/>
            <person name="Gujja S."/>
            <person name="Hansen M."/>
            <person name="Howarth C."/>
            <person name="Imamovic A."/>
            <person name="Ireland A."/>
            <person name="Larimer J."/>
            <person name="McCowan C."/>
            <person name="Murphy C."/>
            <person name="Pearson M."/>
            <person name="Poon T.W."/>
            <person name="Priest M."/>
            <person name="Roberts A."/>
            <person name="Saif S."/>
            <person name="Shea T."/>
            <person name="Sisk P."/>
            <person name="Sykes S."/>
            <person name="Wortman J."/>
            <person name="Nusbaum C."/>
            <person name="Birren B."/>
        </authorList>
    </citation>
    <scope>NUCLEOTIDE SEQUENCE [LARGE SCALE GENOMIC DNA]</scope>
    <source>
        <strain evidence="2 3">DSM 19448</strain>
    </source>
</reference>
<proteinExistence type="predicted"/>
<evidence type="ECO:0000256" key="1">
    <source>
        <dbReference type="SAM" id="SignalP"/>
    </source>
</evidence>
<evidence type="ECO:0008006" key="4">
    <source>
        <dbReference type="Google" id="ProtNLM"/>
    </source>
</evidence>
<gene>
    <name evidence="2" type="ORF">HMPREF1535_03600</name>
</gene>
<dbReference type="Proteomes" id="UP000033047">
    <property type="component" value="Unassembled WGS sequence"/>
</dbReference>
<dbReference type="STRING" id="927665.HMPREF1535_03600"/>
<dbReference type="InterPro" id="IPR032274">
    <property type="entry name" value="DUF4835"/>
</dbReference>
<protein>
    <recommendedName>
        <fullName evidence="4">DUF4835 domain-containing protein</fullName>
    </recommendedName>
</protein>
<dbReference type="AlphaFoldDB" id="A0A0F5IXA6"/>
<feature type="chain" id="PRO_5002488664" description="DUF4835 domain-containing protein" evidence="1">
    <location>
        <begin position="23"/>
        <end position="304"/>
    </location>
</feature>